<comment type="caution">
    <text evidence="9">The sequence shown here is derived from an EMBL/GenBank/DDBJ whole genome shotgun (WGS) entry which is preliminary data.</text>
</comment>
<keyword evidence="10" id="KW-1185">Reference proteome</keyword>
<dbReference type="EMBL" id="NBSK02000007">
    <property type="protein sequence ID" value="KAJ0196346.1"/>
    <property type="molecule type" value="Genomic_DNA"/>
</dbReference>
<keyword evidence="2" id="KW-0479">Metal-binding</keyword>
<evidence type="ECO:0000256" key="7">
    <source>
        <dbReference type="SAM" id="Phobius"/>
    </source>
</evidence>
<dbReference type="InterPro" id="IPR013083">
    <property type="entry name" value="Znf_RING/FYVE/PHD"/>
</dbReference>
<keyword evidence="4" id="KW-0862">Zinc</keyword>
<keyword evidence="3 6" id="KW-0863">Zinc-finger</keyword>
<organism evidence="9 10">
    <name type="scientific">Lactuca sativa</name>
    <name type="common">Garden lettuce</name>
    <dbReference type="NCBI Taxonomy" id="4236"/>
    <lineage>
        <taxon>Eukaryota</taxon>
        <taxon>Viridiplantae</taxon>
        <taxon>Streptophyta</taxon>
        <taxon>Embryophyta</taxon>
        <taxon>Tracheophyta</taxon>
        <taxon>Spermatophyta</taxon>
        <taxon>Magnoliopsida</taxon>
        <taxon>eudicotyledons</taxon>
        <taxon>Gunneridae</taxon>
        <taxon>Pentapetalae</taxon>
        <taxon>asterids</taxon>
        <taxon>campanulids</taxon>
        <taxon>Asterales</taxon>
        <taxon>Asteraceae</taxon>
        <taxon>Cichorioideae</taxon>
        <taxon>Cichorieae</taxon>
        <taxon>Lactucinae</taxon>
        <taxon>Lactuca</taxon>
    </lineage>
</organism>
<dbReference type="PANTHER" id="PTHR46151">
    <property type="entry name" value="NEP1-INTERACTING PROTEIN-LIKE 2"/>
    <property type="match status" value="1"/>
</dbReference>
<evidence type="ECO:0000256" key="5">
    <source>
        <dbReference type="ARBA" id="ARBA00023136"/>
    </source>
</evidence>
<feature type="domain" description="RING-type" evidence="8">
    <location>
        <begin position="196"/>
        <end position="238"/>
    </location>
</feature>
<keyword evidence="7" id="KW-0812">Transmembrane</keyword>
<evidence type="ECO:0000313" key="9">
    <source>
        <dbReference type="EMBL" id="KAJ0196346.1"/>
    </source>
</evidence>
<evidence type="ECO:0000256" key="2">
    <source>
        <dbReference type="ARBA" id="ARBA00022723"/>
    </source>
</evidence>
<dbReference type="Gene3D" id="3.30.40.10">
    <property type="entry name" value="Zinc/RING finger domain, C3HC4 (zinc finger)"/>
    <property type="match status" value="1"/>
</dbReference>
<dbReference type="InterPro" id="IPR001841">
    <property type="entry name" value="Znf_RING"/>
</dbReference>
<dbReference type="Proteomes" id="UP000235145">
    <property type="component" value="Unassembled WGS sequence"/>
</dbReference>
<protein>
    <recommendedName>
        <fullName evidence="8">RING-type domain-containing protein</fullName>
    </recommendedName>
</protein>
<dbReference type="CDD" id="cd16461">
    <property type="entry name" value="RING-H2_EL5-like"/>
    <property type="match status" value="1"/>
</dbReference>
<keyword evidence="5 7" id="KW-0472">Membrane</keyword>
<evidence type="ECO:0000259" key="8">
    <source>
        <dbReference type="PROSITE" id="PS50089"/>
    </source>
</evidence>
<evidence type="ECO:0000256" key="1">
    <source>
        <dbReference type="ARBA" id="ARBA00004370"/>
    </source>
</evidence>
<dbReference type="PANTHER" id="PTHR46151:SF12">
    <property type="entry name" value="RING_U-BOX SUPERFAMILY PROTEIN"/>
    <property type="match status" value="1"/>
</dbReference>
<dbReference type="SMART" id="SM00184">
    <property type="entry name" value="RING"/>
    <property type="match status" value="1"/>
</dbReference>
<name>A0A9R1V157_LACSA</name>
<evidence type="ECO:0000256" key="3">
    <source>
        <dbReference type="ARBA" id="ARBA00022771"/>
    </source>
</evidence>
<dbReference type="PROSITE" id="PS50089">
    <property type="entry name" value="ZF_RING_2"/>
    <property type="match status" value="1"/>
</dbReference>
<evidence type="ECO:0000256" key="4">
    <source>
        <dbReference type="ARBA" id="ARBA00022833"/>
    </source>
</evidence>
<dbReference type="GO" id="GO:0016020">
    <property type="term" value="C:membrane"/>
    <property type="evidence" value="ECO:0007669"/>
    <property type="project" value="UniProtKB-SubCell"/>
</dbReference>
<sequence length="241" mass="26848">MRSLLLFNANPLPFFYVIPTSTDPLRSSRILLQPANTMPDFQIETLLNLINRIFSAFLTCAFALGGALIGIITGAIKGQTTETGLLRGAGVGAVTGAITALQIMDMMANGEPFSKVALLCSLLNGKVFVEWVSPAMLKAYQWQTNAIEMSLVDMFDIETTGTRGLSEDAFSRLPKCRFANRTKINQREDEFNDINCAICLQDFEKEEEGRELPSCRHVFHLECIDEWLIRQGSCPICRRDV</sequence>
<gene>
    <name evidence="9" type="ORF">LSAT_V11C700385260</name>
</gene>
<evidence type="ECO:0000256" key="6">
    <source>
        <dbReference type="PROSITE-ProRule" id="PRU00175"/>
    </source>
</evidence>
<accession>A0A9R1V157</accession>
<dbReference type="Pfam" id="PF13639">
    <property type="entry name" value="zf-RING_2"/>
    <property type="match status" value="1"/>
</dbReference>
<feature type="transmembrane region" description="Helical" evidence="7">
    <location>
        <begin position="84"/>
        <end position="104"/>
    </location>
</feature>
<dbReference type="SUPFAM" id="SSF57850">
    <property type="entry name" value="RING/U-box"/>
    <property type="match status" value="1"/>
</dbReference>
<proteinExistence type="predicted"/>
<keyword evidence="7" id="KW-1133">Transmembrane helix</keyword>
<dbReference type="OrthoDB" id="8062037at2759"/>
<comment type="subcellular location">
    <subcellularLocation>
        <location evidence="1">Membrane</location>
    </subcellularLocation>
</comment>
<feature type="transmembrane region" description="Helical" evidence="7">
    <location>
        <begin position="53"/>
        <end position="72"/>
    </location>
</feature>
<dbReference type="AlphaFoldDB" id="A0A9R1V157"/>
<dbReference type="GO" id="GO:0008270">
    <property type="term" value="F:zinc ion binding"/>
    <property type="evidence" value="ECO:0007669"/>
    <property type="project" value="UniProtKB-KW"/>
</dbReference>
<evidence type="ECO:0000313" key="10">
    <source>
        <dbReference type="Proteomes" id="UP000235145"/>
    </source>
</evidence>
<reference evidence="9 10" key="1">
    <citation type="journal article" date="2017" name="Nat. Commun.">
        <title>Genome assembly with in vitro proximity ligation data and whole-genome triplication in lettuce.</title>
        <authorList>
            <person name="Reyes-Chin-Wo S."/>
            <person name="Wang Z."/>
            <person name="Yang X."/>
            <person name="Kozik A."/>
            <person name="Arikit S."/>
            <person name="Song C."/>
            <person name="Xia L."/>
            <person name="Froenicke L."/>
            <person name="Lavelle D.O."/>
            <person name="Truco M.J."/>
            <person name="Xia R."/>
            <person name="Zhu S."/>
            <person name="Xu C."/>
            <person name="Xu H."/>
            <person name="Xu X."/>
            <person name="Cox K."/>
            <person name="Korf I."/>
            <person name="Meyers B.C."/>
            <person name="Michelmore R.W."/>
        </authorList>
    </citation>
    <scope>NUCLEOTIDE SEQUENCE [LARGE SCALE GENOMIC DNA]</scope>
    <source>
        <strain evidence="10">cv. Salinas</strain>
        <tissue evidence="9">Seedlings</tissue>
    </source>
</reference>